<dbReference type="Proteomes" id="UP000187891">
    <property type="component" value="Unassembled WGS sequence"/>
</dbReference>
<sequence length="67" mass="7703">MIEQHIKELRAEARDAVYLNEHRWIQGELARALEEREALWAEQKGLIDSEPLFRAASCLDVIGGLSR</sequence>
<dbReference type="RefSeq" id="WP_077122849.1">
    <property type="nucleotide sequence ID" value="NZ_FMUE01000020.1"/>
</dbReference>
<accession>A0A1R3U1V1</accession>
<protein>
    <submittedName>
        <fullName evidence="1">Uncharacterized protein</fullName>
    </submittedName>
</protein>
<dbReference type="STRING" id="1907666.DSM25559_4895"/>
<evidence type="ECO:0000313" key="1">
    <source>
        <dbReference type="EMBL" id="SCX35310.1"/>
    </source>
</evidence>
<reference evidence="2" key="1">
    <citation type="submission" date="2016-10" db="EMBL/GenBank/DDBJ databases">
        <authorList>
            <person name="Wibberg D."/>
        </authorList>
    </citation>
    <scope>NUCLEOTIDE SEQUENCE [LARGE SCALE GENOMIC DNA]</scope>
</reference>
<gene>
    <name evidence="1" type="ORF">DSM25559_4895</name>
</gene>
<dbReference type="EMBL" id="FMUE01000020">
    <property type="protein sequence ID" value="SCX35310.1"/>
    <property type="molecule type" value="Genomic_DNA"/>
</dbReference>
<proteinExistence type="predicted"/>
<name>A0A1R3U1V1_9HYPH</name>
<evidence type="ECO:0000313" key="2">
    <source>
        <dbReference type="Proteomes" id="UP000187891"/>
    </source>
</evidence>
<dbReference type="AlphaFoldDB" id="A0A1R3U1V1"/>
<organism evidence="1 2">
    <name type="scientific">Agrobacterium rosae</name>
    <dbReference type="NCBI Taxonomy" id="1972867"/>
    <lineage>
        <taxon>Bacteria</taxon>
        <taxon>Pseudomonadati</taxon>
        <taxon>Pseudomonadota</taxon>
        <taxon>Alphaproteobacteria</taxon>
        <taxon>Hyphomicrobiales</taxon>
        <taxon>Rhizobiaceae</taxon>
        <taxon>Rhizobium/Agrobacterium group</taxon>
        <taxon>Agrobacterium</taxon>
    </lineage>
</organism>